<sequence length="38" mass="4086">MRLWKVSQLGSGDRTGVSADSPHFQVPGLAAGRSCWAR</sequence>
<evidence type="ECO:0000313" key="2">
    <source>
        <dbReference type="EMBL" id="VDN37972.1"/>
    </source>
</evidence>
<feature type="region of interest" description="Disordered" evidence="1">
    <location>
        <begin position="1"/>
        <end position="20"/>
    </location>
</feature>
<proteinExistence type="predicted"/>
<dbReference type="AlphaFoldDB" id="A0A3P7R1D4"/>
<organism evidence="2 3">
    <name type="scientific">Dibothriocephalus latus</name>
    <name type="common">Fish tapeworm</name>
    <name type="synonym">Diphyllobothrium latum</name>
    <dbReference type="NCBI Taxonomy" id="60516"/>
    <lineage>
        <taxon>Eukaryota</taxon>
        <taxon>Metazoa</taxon>
        <taxon>Spiralia</taxon>
        <taxon>Lophotrochozoa</taxon>
        <taxon>Platyhelminthes</taxon>
        <taxon>Cestoda</taxon>
        <taxon>Eucestoda</taxon>
        <taxon>Diphyllobothriidea</taxon>
        <taxon>Diphyllobothriidae</taxon>
        <taxon>Dibothriocephalus</taxon>
    </lineage>
</organism>
<dbReference type="EMBL" id="UYRU01092154">
    <property type="protein sequence ID" value="VDN37972.1"/>
    <property type="molecule type" value="Genomic_DNA"/>
</dbReference>
<evidence type="ECO:0000313" key="3">
    <source>
        <dbReference type="Proteomes" id="UP000281553"/>
    </source>
</evidence>
<keyword evidence="3" id="KW-1185">Reference proteome</keyword>
<name>A0A3P7R1D4_DIBLA</name>
<feature type="non-terminal residue" evidence="2">
    <location>
        <position position="38"/>
    </location>
</feature>
<accession>A0A3P7R1D4</accession>
<evidence type="ECO:0000256" key="1">
    <source>
        <dbReference type="SAM" id="MobiDB-lite"/>
    </source>
</evidence>
<reference evidence="2 3" key="1">
    <citation type="submission" date="2018-11" db="EMBL/GenBank/DDBJ databases">
        <authorList>
            <consortium name="Pathogen Informatics"/>
        </authorList>
    </citation>
    <scope>NUCLEOTIDE SEQUENCE [LARGE SCALE GENOMIC DNA]</scope>
</reference>
<dbReference type="Proteomes" id="UP000281553">
    <property type="component" value="Unassembled WGS sequence"/>
</dbReference>
<protein>
    <submittedName>
        <fullName evidence="2">Uncharacterized protein</fullName>
    </submittedName>
</protein>
<gene>
    <name evidence="2" type="ORF">DILT_LOCUS17486</name>
</gene>